<dbReference type="GO" id="GO:0090575">
    <property type="term" value="C:RNA polymerase II transcription regulator complex"/>
    <property type="evidence" value="ECO:0007669"/>
    <property type="project" value="TreeGrafter"/>
</dbReference>
<dbReference type="InterPro" id="IPR015633">
    <property type="entry name" value="E2F"/>
</dbReference>
<keyword evidence="9" id="KW-1185">Reference proteome</keyword>
<dbReference type="OrthoDB" id="1743261at2759"/>
<protein>
    <recommendedName>
        <fullName evidence="7">E2F transcription factor CC-MB domain-containing protein</fullName>
    </recommendedName>
</protein>
<evidence type="ECO:0000256" key="2">
    <source>
        <dbReference type="ARBA" id="ARBA00023015"/>
    </source>
</evidence>
<dbReference type="Proteomes" id="UP001061958">
    <property type="component" value="Unassembled WGS sequence"/>
</dbReference>
<dbReference type="GO" id="GO:0000981">
    <property type="term" value="F:DNA-binding transcription factor activity, RNA polymerase II-specific"/>
    <property type="evidence" value="ECO:0007669"/>
    <property type="project" value="TreeGrafter"/>
</dbReference>
<sequence>MQYKDSIVEQLKQLSEEENALDKAITDTQNALRELVCSQKELAYVTVSDIRSIPSLQGDTLIAIRAPPGTELEVPDPEEGMPPGQKRFQIFLKSSGGPIDCSLVESVEDSYPSFADSQDSSHHRTPQHVYGRDSQSRQPFLDDVGNLVMGPEVYSSQEGDYYTDSHPSHSGQVLRLFPPSPVDVDYLLDFDKDYGIADLYQGNDEI</sequence>
<dbReference type="PANTHER" id="PTHR12081">
    <property type="entry name" value="TRANSCRIPTION FACTOR E2F"/>
    <property type="match status" value="1"/>
</dbReference>
<dbReference type="CDD" id="cd14660">
    <property type="entry name" value="E2F_DD"/>
    <property type="match status" value="1"/>
</dbReference>
<evidence type="ECO:0000256" key="1">
    <source>
        <dbReference type="ARBA" id="ARBA00010940"/>
    </source>
</evidence>
<proteinExistence type="inferred from homology"/>
<organism evidence="8 9">
    <name type="scientific">Galdieria partita</name>
    <dbReference type="NCBI Taxonomy" id="83374"/>
    <lineage>
        <taxon>Eukaryota</taxon>
        <taxon>Rhodophyta</taxon>
        <taxon>Bangiophyceae</taxon>
        <taxon>Galdieriales</taxon>
        <taxon>Galdieriaceae</taxon>
        <taxon>Galdieria</taxon>
    </lineage>
</organism>
<feature type="region of interest" description="Disordered" evidence="6">
    <location>
        <begin position="112"/>
        <end position="143"/>
    </location>
</feature>
<comment type="caution">
    <text evidence="8">The sequence shown here is derived from an EMBL/GenBank/DDBJ whole genome shotgun (WGS) entry which is preliminary data.</text>
</comment>
<name>A0A9C7Q3K6_9RHOD</name>
<feature type="coiled-coil region" evidence="5">
    <location>
        <begin position="4"/>
        <end position="34"/>
    </location>
</feature>
<dbReference type="InterPro" id="IPR032198">
    <property type="entry name" value="E2F_CC-MB"/>
</dbReference>
<keyword evidence="5" id="KW-0175">Coiled coil</keyword>
<dbReference type="PANTHER" id="PTHR12081:SF18">
    <property type="entry name" value="TRANSCRIPTION FACTOR E2F2-RELATED"/>
    <property type="match status" value="1"/>
</dbReference>
<evidence type="ECO:0000313" key="8">
    <source>
        <dbReference type="EMBL" id="GJQ15858.1"/>
    </source>
</evidence>
<dbReference type="Pfam" id="PF16421">
    <property type="entry name" value="E2F_CC-MB"/>
    <property type="match status" value="1"/>
</dbReference>
<accession>A0A9C7Q3K6</accession>
<comment type="similarity">
    <text evidence="1">Belongs to the E2F/DP family.</text>
</comment>
<dbReference type="GO" id="GO:0000978">
    <property type="term" value="F:RNA polymerase II cis-regulatory region sequence-specific DNA binding"/>
    <property type="evidence" value="ECO:0007669"/>
    <property type="project" value="InterPro"/>
</dbReference>
<dbReference type="AlphaFoldDB" id="A0A9C7Q3K6"/>
<dbReference type="SUPFAM" id="SSF144074">
    <property type="entry name" value="E2F-DP heterodimerization region"/>
    <property type="match status" value="1"/>
</dbReference>
<dbReference type="Gene3D" id="6.10.250.540">
    <property type="match status" value="1"/>
</dbReference>
<evidence type="ECO:0000256" key="3">
    <source>
        <dbReference type="ARBA" id="ARBA00023125"/>
    </source>
</evidence>
<dbReference type="InterPro" id="IPR037241">
    <property type="entry name" value="E2F-DP_heterodim"/>
</dbReference>
<dbReference type="EMBL" id="BQMJ01000076">
    <property type="protein sequence ID" value="GJQ15858.1"/>
    <property type="molecule type" value="Genomic_DNA"/>
</dbReference>
<keyword evidence="3" id="KW-0238">DNA-binding</keyword>
<evidence type="ECO:0000256" key="6">
    <source>
        <dbReference type="SAM" id="MobiDB-lite"/>
    </source>
</evidence>
<feature type="domain" description="E2F transcription factor CC-MB" evidence="7">
    <location>
        <begin position="9"/>
        <end position="104"/>
    </location>
</feature>
<gene>
    <name evidence="8" type="ORF">GpartN1_g7649.t1</name>
</gene>
<evidence type="ECO:0000256" key="5">
    <source>
        <dbReference type="SAM" id="Coils"/>
    </source>
</evidence>
<keyword evidence="4" id="KW-0804">Transcription</keyword>
<dbReference type="GO" id="GO:0046983">
    <property type="term" value="F:protein dimerization activity"/>
    <property type="evidence" value="ECO:0007669"/>
    <property type="project" value="InterPro"/>
</dbReference>
<evidence type="ECO:0000313" key="9">
    <source>
        <dbReference type="Proteomes" id="UP001061958"/>
    </source>
</evidence>
<reference evidence="8" key="1">
    <citation type="journal article" date="2022" name="Proc. Natl. Acad. Sci. U.S.A.">
        <title>Life cycle and functional genomics of the unicellular red alga Galdieria for elucidating algal and plant evolution and industrial use.</title>
        <authorList>
            <person name="Hirooka S."/>
            <person name="Itabashi T."/>
            <person name="Ichinose T.M."/>
            <person name="Onuma R."/>
            <person name="Fujiwara T."/>
            <person name="Yamashita S."/>
            <person name="Jong L.W."/>
            <person name="Tomita R."/>
            <person name="Iwane A.H."/>
            <person name="Miyagishima S.Y."/>
        </authorList>
    </citation>
    <scope>NUCLEOTIDE SEQUENCE</scope>
    <source>
        <strain evidence="8">NBRC 102759</strain>
    </source>
</reference>
<reference evidence="8" key="2">
    <citation type="submission" date="2022-01" db="EMBL/GenBank/DDBJ databases">
        <authorList>
            <person name="Hirooka S."/>
            <person name="Miyagishima S.Y."/>
        </authorList>
    </citation>
    <scope>NUCLEOTIDE SEQUENCE</scope>
    <source>
        <strain evidence="8">NBRC 102759</strain>
    </source>
</reference>
<evidence type="ECO:0000256" key="4">
    <source>
        <dbReference type="ARBA" id="ARBA00023163"/>
    </source>
</evidence>
<evidence type="ECO:0000259" key="7">
    <source>
        <dbReference type="Pfam" id="PF16421"/>
    </source>
</evidence>
<keyword evidence="2" id="KW-0805">Transcription regulation</keyword>